<evidence type="ECO:0000256" key="6">
    <source>
        <dbReference type="SAM" id="Coils"/>
    </source>
</evidence>
<dbReference type="GO" id="GO:0000981">
    <property type="term" value="F:DNA-binding transcription factor activity, RNA polymerase II-specific"/>
    <property type="evidence" value="ECO:0007669"/>
    <property type="project" value="InterPro"/>
</dbReference>
<dbReference type="AlphaFoldDB" id="A0A6A6SU01"/>
<evidence type="ECO:0000256" key="4">
    <source>
        <dbReference type="ARBA" id="ARBA00023163"/>
    </source>
</evidence>
<sequence length="540" mass="60556">MDSTPPSERPRKRRAINACVACRTSKVRCDGNRPCQRCERNDAVCQYSDIAKDEAAARIEKLETEVAALSNELREMSRTISSSCSVDSHYLVPIFSKTSDIVGSVASRSSFLFDAIVSIGCRAEQGPLSPSFRQLQSRLREHLTGLLIHISNPSLEDVQAIALMAAYSENGFVLIALAMRFAIQLGLSAAVDRLMAKSAVRNGSISLEEQELYRLARVWHGIVNLELFFALDGGHLPNITPRTSPRKIRMLVNHPERTAVDVRLLSQVELNVLRSEAYNNIARCNDPPEMEATVRSYVHDTTVELCLWLQEWSTIAAAEPLSHDRSLALLNLHIQHEWALITLHLKAVSVSGIENIAIMTEFQQDMVRKAKEAAERHLRHLLEASTAPASPGSPNHPTPTYLQTFRWTMDYVWAKGAFSILLVLKLAILVRDPVQTVMALLRDANRVLDELKSVTIGHVAYFQILQTSVEKCEAALREYLMRQPGNEPTFDPTDLTGIAETDFQGYVPNEFVFEWDFPGLNLKHMPLGWQNLFVDIDGLF</sequence>
<dbReference type="SMART" id="SM00066">
    <property type="entry name" value="GAL4"/>
    <property type="match status" value="1"/>
</dbReference>
<evidence type="ECO:0000256" key="3">
    <source>
        <dbReference type="ARBA" id="ARBA00023125"/>
    </source>
</evidence>
<dbReference type="GO" id="GO:0000976">
    <property type="term" value="F:transcription cis-regulatory region binding"/>
    <property type="evidence" value="ECO:0007669"/>
    <property type="project" value="TreeGrafter"/>
</dbReference>
<keyword evidence="6" id="KW-0175">Coiled coil</keyword>
<dbReference type="Pfam" id="PF00172">
    <property type="entry name" value="Zn_clus"/>
    <property type="match status" value="1"/>
</dbReference>
<dbReference type="CDD" id="cd12148">
    <property type="entry name" value="fungal_TF_MHR"/>
    <property type="match status" value="1"/>
</dbReference>
<gene>
    <name evidence="8" type="ORF">K491DRAFT_608591</name>
</gene>
<dbReference type="InterPro" id="IPR001138">
    <property type="entry name" value="Zn2Cys6_DnaBD"/>
</dbReference>
<accession>A0A6A6SU01</accession>
<dbReference type="PANTHER" id="PTHR31845">
    <property type="entry name" value="FINGER DOMAIN PROTEIN, PUTATIVE-RELATED"/>
    <property type="match status" value="1"/>
</dbReference>
<evidence type="ECO:0000313" key="8">
    <source>
        <dbReference type="EMBL" id="KAF2650537.1"/>
    </source>
</evidence>
<dbReference type="OrthoDB" id="4454541at2759"/>
<organism evidence="8 9">
    <name type="scientific">Lophiostoma macrostomum CBS 122681</name>
    <dbReference type="NCBI Taxonomy" id="1314788"/>
    <lineage>
        <taxon>Eukaryota</taxon>
        <taxon>Fungi</taxon>
        <taxon>Dikarya</taxon>
        <taxon>Ascomycota</taxon>
        <taxon>Pezizomycotina</taxon>
        <taxon>Dothideomycetes</taxon>
        <taxon>Pleosporomycetidae</taxon>
        <taxon>Pleosporales</taxon>
        <taxon>Lophiostomataceae</taxon>
        <taxon>Lophiostoma</taxon>
    </lineage>
</organism>
<dbReference type="PROSITE" id="PS50048">
    <property type="entry name" value="ZN2_CY6_FUNGAL_2"/>
    <property type="match status" value="1"/>
</dbReference>
<dbReference type="InterPro" id="IPR036864">
    <property type="entry name" value="Zn2-C6_fun-type_DNA-bd_sf"/>
</dbReference>
<proteinExistence type="predicted"/>
<keyword evidence="3" id="KW-0238">DNA-binding</keyword>
<feature type="coiled-coil region" evidence="6">
    <location>
        <begin position="52"/>
        <end position="79"/>
    </location>
</feature>
<dbReference type="Proteomes" id="UP000799324">
    <property type="component" value="Unassembled WGS sequence"/>
</dbReference>
<dbReference type="CDD" id="cd00067">
    <property type="entry name" value="GAL4"/>
    <property type="match status" value="1"/>
</dbReference>
<protein>
    <submittedName>
        <fullName evidence="8">C6 zinc finger domain-containing protein</fullName>
    </submittedName>
</protein>
<evidence type="ECO:0000256" key="5">
    <source>
        <dbReference type="ARBA" id="ARBA00023242"/>
    </source>
</evidence>
<comment type="subcellular location">
    <subcellularLocation>
        <location evidence="1">Nucleus</location>
    </subcellularLocation>
</comment>
<dbReference type="GO" id="GO:0005634">
    <property type="term" value="C:nucleus"/>
    <property type="evidence" value="ECO:0007669"/>
    <property type="project" value="UniProtKB-SubCell"/>
</dbReference>
<keyword evidence="9" id="KW-1185">Reference proteome</keyword>
<evidence type="ECO:0000256" key="1">
    <source>
        <dbReference type="ARBA" id="ARBA00004123"/>
    </source>
</evidence>
<keyword evidence="5" id="KW-0539">Nucleus</keyword>
<dbReference type="Gene3D" id="4.10.240.10">
    <property type="entry name" value="Zn(2)-C6 fungal-type DNA-binding domain"/>
    <property type="match status" value="1"/>
</dbReference>
<feature type="domain" description="Zn(2)-C6 fungal-type" evidence="7">
    <location>
        <begin position="18"/>
        <end position="47"/>
    </location>
</feature>
<name>A0A6A6SU01_9PLEO</name>
<evidence type="ECO:0000256" key="2">
    <source>
        <dbReference type="ARBA" id="ARBA00023015"/>
    </source>
</evidence>
<dbReference type="PROSITE" id="PS00463">
    <property type="entry name" value="ZN2_CY6_FUNGAL_1"/>
    <property type="match status" value="1"/>
</dbReference>
<dbReference type="SUPFAM" id="SSF57701">
    <property type="entry name" value="Zn2/Cys6 DNA-binding domain"/>
    <property type="match status" value="1"/>
</dbReference>
<evidence type="ECO:0000313" key="9">
    <source>
        <dbReference type="Proteomes" id="UP000799324"/>
    </source>
</evidence>
<reference evidence="8" key="1">
    <citation type="journal article" date="2020" name="Stud. Mycol.">
        <title>101 Dothideomycetes genomes: a test case for predicting lifestyles and emergence of pathogens.</title>
        <authorList>
            <person name="Haridas S."/>
            <person name="Albert R."/>
            <person name="Binder M."/>
            <person name="Bloem J."/>
            <person name="Labutti K."/>
            <person name="Salamov A."/>
            <person name="Andreopoulos B."/>
            <person name="Baker S."/>
            <person name="Barry K."/>
            <person name="Bills G."/>
            <person name="Bluhm B."/>
            <person name="Cannon C."/>
            <person name="Castanera R."/>
            <person name="Culley D."/>
            <person name="Daum C."/>
            <person name="Ezra D."/>
            <person name="Gonzalez J."/>
            <person name="Henrissat B."/>
            <person name="Kuo A."/>
            <person name="Liang C."/>
            <person name="Lipzen A."/>
            <person name="Lutzoni F."/>
            <person name="Magnuson J."/>
            <person name="Mondo S."/>
            <person name="Nolan M."/>
            <person name="Ohm R."/>
            <person name="Pangilinan J."/>
            <person name="Park H.-J."/>
            <person name="Ramirez L."/>
            <person name="Alfaro M."/>
            <person name="Sun H."/>
            <person name="Tritt A."/>
            <person name="Yoshinaga Y."/>
            <person name="Zwiers L.-H."/>
            <person name="Turgeon B."/>
            <person name="Goodwin S."/>
            <person name="Spatafora J."/>
            <person name="Crous P."/>
            <person name="Grigoriev I."/>
        </authorList>
    </citation>
    <scope>NUCLEOTIDE SEQUENCE</scope>
    <source>
        <strain evidence="8">CBS 122681</strain>
    </source>
</reference>
<dbReference type="InterPro" id="IPR051089">
    <property type="entry name" value="prtT"/>
</dbReference>
<dbReference type="EMBL" id="MU004451">
    <property type="protein sequence ID" value="KAF2650537.1"/>
    <property type="molecule type" value="Genomic_DNA"/>
</dbReference>
<dbReference type="GO" id="GO:0008270">
    <property type="term" value="F:zinc ion binding"/>
    <property type="evidence" value="ECO:0007669"/>
    <property type="project" value="InterPro"/>
</dbReference>
<keyword evidence="4" id="KW-0804">Transcription</keyword>
<dbReference type="PANTHER" id="PTHR31845:SF33">
    <property type="entry name" value="ZN(II)2CYS6 TRANSCRIPTION FACTOR (EUROFUNG)"/>
    <property type="match status" value="1"/>
</dbReference>
<evidence type="ECO:0000259" key="7">
    <source>
        <dbReference type="PROSITE" id="PS50048"/>
    </source>
</evidence>
<keyword evidence="2" id="KW-0805">Transcription regulation</keyword>